<dbReference type="EMBL" id="JAUDFV010000020">
    <property type="protein sequence ID" value="KAL2740720.1"/>
    <property type="molecule type" value="Genomic_DNA"/>
</dbReference>
<organism evidence="1 2">
    <name type="scientific">Vespula squamosa</name>
    <name type="common">Southern yellow jacket</name>
    <name type="synonym">Wasp</name>
    <dbReference type="NCBI Taxonomy" id="30214"/>
    <lineage>
        <taxon>Eukaryota</taxon>
        <taxon>Metazoa</taxon>
        <taxon>Ecdysozoa</taxon>
        <taxon>Arthropoda</taxon>
        <taxon>Hexapoda</taxon>
        <taxon>Insecta</taxon>
        <taxon>Pterygota</taxon>
        <taxon>Neoptera</taxon>
        <taxon>Endopterygota</taxon>
        <taxon>Hymenoptera</taxon>
        <taxon>Apocrita</taxon>
        <taxon>Aculeata</taxon>
        <taxon>Vespoidea</taxon>
        <taxon>Vespidae</taxon>
        <taxon>Vespinae</taxon>
        <taxon>Vespula</taxon>
    </lineage>
</organism>
<dbReference type="Proteomes" id="UP001607302">
    <property type="component" value="Unassembled WGS sequence"/>
</dbReference>
<evidence type="ECO:0000313" key="2">
    <source>
        <dbReference type="Proteomes" id="UP001607302"/>
    </source>
</evidence>
<evidence type="ECO:0000313" key="1">
    <source>
        <dbReference type="EMBL" id="KAL2740720.1"/>
    </source>
</evidence>
<keyword evidence="2" id="KW-1185">Reference proteome</keyword>
<name>A0ABD2C6S4_VESSQ</name>
<keyword evidence="1" id="KW-0808">Transferase</keyword>
<dbReference type="GO" id="GO:0016301">
    <property type="term" value="F:kinase activity"/>
    <property type="evidence" value="ECO:0007669"/>
    <property type="project" value="UniProtKB-KW"/>
</dbReference>
<gene>
    <name evidence="1" type="ORF">V1478_000861</name>
</gene>
<keyword evidence="1" id="KW-0418">Kinase</keyword>
<accession>A0ABD2C6S4</accession>
<proteinExistence type="predicted"/>
<dbReference type="AlphaFoldDB" id="A0ABD2C6S4"/>
<comment type="caution">
    <text evidence="1">The sequence shown here is derived from an EMBL/GenBank/DDBJ whole genome shotgun (WGS) entry which is preliminary data.</text>
</comment>
<reference evidence="1 2" key="1">
    <citation type="journal article" date="2024" name="Ann. Entomol. Soc. Am.">
        <title>Genomic analyses of the southern and eastern yellowjacket wasps (Hymenoptera: Vespidae) reveal evolutionary signatures of social life.</title>
        <authorList>
            <person name="Catto M.A."/>
            <person name="Caine P.B."/>
            <person name="Orr S.E."/>
            <person name="Hunt B.G."/>
            <person name="Goodisman M.A.D."/>
        </authorList>
    </citation>
    <scope>NUCLEOTIDE SEQUENCE [LARGE SCALE GENOMIC DNA]</scope>
    <source>
        <strain evidence="1">233</strain>
        <tissue evidence="1">Head and thorax</tissue>
    </source>
</reference>
<sequence length="309" mass="35344">MDEDDSLPEYQENNSVAVAESLWKFIHCPVTTIFSDYKSIAAEQILCSLLESILKSSLNLRNVLIPPYNVIPYDDNLYVQYEAFTTWLFGAMFYIVGNPLSNEVLLKSIEVQACMLRILSAHHSVTFTKISTKYISILEELVRFYEHSTENDEVVLSNFMTIDNCIPDLDLSTYPVTVKFDFITSVQRSILEIINKSGISTWDQEKLWNIFIETLIKSAPDIKLNILELSTQLIELCDSTSQYASTLIIYITEIIRTIPTWTSFGQLTIEALNQYVKTLLQVIRTLVASTNLTTLCFEIIDLLEHEFIG</sequence>
<protein>
    <submittedName>
        <fullName evidence="1">Serine/threonine-protein kinase ATR isoform X1</fullName>
    </submittedName>
</protein>